<dbReference type="EMBL" id="CAADJA010000002">
    <property type="protein sequence ID" value="VFS51948.1"/>
    <property type="molecule type" value="Genomic_DNA"/>
</dbReference>
<proteinExistence type="predicted"/>
<gene>
    <name evidence="1" type="ORF">NCTC12282_05586</name>
</gene>
<reference evidence="1 2" key="1">
    <citation type="submission" date="2019-03" db="EMBL/GenBank/DDBJ databases">
        <authorList>
            <consortium name="Pathogen Informatics"/>
        </authorList>
    </citation>
    <scope>NUCLEOTIDE SEQUENCE [LARGE SCALE GENOMIC DNA]</scope>
    <source>
        <strain evidence="1 2">NCTC12282</strain>
    </source>
</reference>
<protein>
    <submittedName>
        <fullName evidence="1">Uncharacterized protein</fullName>
    </submittedName>
</protein>
<evidence type="ECO:0000313" key="2">
    <source>
        <dbReference type="Proteomes" id="UP000373449"/>
    </source>
</evidence>
<dbReference type="AlphaFoldDB" id="A0A484ZVY4"/>
<evidence type="ECO:0000313" key="1">
    <source>
        <dbReference type="EMBL" id="VFS51948.1"/>
    </source>
</evidence>
<name>A0A484ZVY4_9GAMM</name>
<accession>A0A484ZVY4</accession>
<dbReference type="Proteomes" id="UP000373449">
    <property type="component" value="Unassembled WGS sequence"/>
</dbReference>
<organism evidence="1 2">
    <name type="scientific">Budvicia aquatica</name>
    <dbReference type="NCBI Taxonomy" id="82979"/>
    <lineage>
        <taxon>Bacteria</taxon>
        <taxon>Pseudomonadati</taxon>
        <taxon>Pseudomonadota</taxon>
        <taxon>Gammaproteobacteria</taxon>
        <taxon>Enterobacterales</taxon>
        <taxon>Budviciaceae</taxon>
        <taxon>Budvicia</taxon>
    </lineage>
</organism>
<sequence length="58" mass="6586">MPAIPISVRKLKEMLRLKYVLDLSHRPEPSDVSICCNPVYQSDCSAWYKTMVVTAIMG</sequence>